<organism evidence="1 2">
    <name type="scientific">Anatilimnocola aggregata</name>
    <dbReference type="NCBI Taxonomy" id="2528021"/>
    <lineage>
        <taxon>Bacteria</taxon>
        <taxon>Pseudomonadati</taxon>
        <taxon>Planctomycetota</taxon>
        <taxon>Planctomycetia</taxon>
        <taxon>Pirellulales</taxon>
        <taxon>Pirellulaceae</taxon>
        <taxon>Anatilimnocola</taxon>
    </lineage>
</organism>
<keyword evidence="2" id="KW-1185">Reference proteome</keyword>
<reference evidence="1 2" key="1">
    <citation type="submission" date="2019-02" db="EMBL/GenBank/DDBJ databases">
        <title>Deep-cultivation of Planctomycetes and their phenomic and genomic characterization uncovers novel biology.</title>
        <authorList>
            <person name="Wiegand S."/>
            <person name="Jogler M."/>
            <person name="Boedeker C."/>
            <person name="Pinto D."/>
            <person name="Vollmers J."/>
            <person name="Rivas-Marin E."/>
            <person name="Kohn T."/>
            <person name="Peeters S.H."/>
            <person name="Heuer A."/>
            <person name="Rast P."/>
            <person name="Oberbeckmann S."/>
            <person name="Bunk B."/>
            <person name="Jeske O."/>
            <person name="Meyerdierks A."/>
            <person name="Storesund J.E."/>
            <person name="Kallscheuer N."/>
            <person name="Luecker S."/>
            <person name="Lage O.M."/>
            <person name="Pohl T."/>
            <person name="Merkel B.J."/>
            <person name="Hornburger P."/>
            <person name="Mueller R.-W."/>
            <person name="Bruemmer F."/>
            <person name="Labrenz M."/>
            <person name="Spormann A.M."/>
            <person name="Op den Camp H."/>
            <person name="Overmann J."/>
            <person name="Amann R."/>
            <person name="Jetten M.S.M."/>
            <person name="Mascher T."/>
            <person name="Medema M.H."/>
            <person name="Devos D.P."/>
            <person name="Kaster A.-K."/>
            <person name="Ovreas L."/>
            <person name="Rohde M."/>
            <person name="Galperin M.Y."/>
            <person name="Jogler C."/>
        </authorList>
    </citation>
    <scope>NUCLEOTIDE SEQUENCE [LARGE SCALE GENOMIC DNA]</scope>
    <source>
        <strain evidence="1 2">ETA_A8</strain>
    </source>
</reference>
<evidence type="ECO:0000313" key="2">
    <source>
        <dbReference type="Proteomes" id="UP000315017"/>
    </source>
</evidence>
<accession>A0A517YIQ5</accession>
<sequence length="215" mass="22655">MQFLPAYRRPLLQRAVAALSLVGFLAAVIGVPIIEPTSPETVKDLSQPFPCQHSACGCRNATMCWRACCCNTNKAKLAWAKKNGVKPPAFVAIAAAKDEATLVVNKPSCCATKTAAPVKSCCSNGDSAKADLATRNVESPGNVESSLPWRLTLVNAVAARQCQGLDQLWLIFSAAAPPPVPVKISIEEKTAELSEPIQAALVSVNLPPDSPPPKA</sequence>
<dbReference type="Proteomes" id="UP000315017">
    <property type="component" value="Chromosome"/>
</dbReference>
<dbReference type="KEGG" id="aagg:ETAA8_52280"/>
<dbReference type="EMBL" id="CP036274">
    <property type="protein sequence ID" value="QDU30109.1"/>
    <property type="molecule type" value="Genomic_DNA"/>
</dbReference>
<protein>
    <submittedName>
        <fullName evidence="1">Uncharacterized protein</fullName>
    </submittedName>
</protein>
<gene>
    <name evidence="1" type="ORF">ETAA8_52280</name>
</gene>
<dbReference type="RefSeq" id="WP_145095031.1">
    <property type="nucleotide sequence ID" value="NZ_CP036274.1"/>
</dbReference>
<name>A0A517YIQ5_9BACT</name>
<evidence type="ECO:0000313" key="1">
    <source>
        <dbReference type="EMBL" id="QDU30109.1"/>
    </source>
</evidence>
<dbReference type="AlphaFoldDB" id="A0A517YIQ5"/>
<proteinExistence type="predicted"/>
<dbReference type="OrthoDB" id="281807at2"/>